<dbReference type="Proteomes" id="UP000600139">
    <property type="component" value="Unassembled WGS sequence"/>
</dbReference>
<reference evidence="2" key="1">
    <citation type="submission" date="2021-01" db="EMBL/GenBank/DDBJ databases">
        <title>Modified the classification status of verrucomicrobia.</title>
        <authorList>
            <person name="Feng X."/>
        </authorList>
    </citation>
    <scope>NUCLEOTIDE SEQUENCE</scope>
    <source>
        <strain evidence="2">JCM 18052</strain>
    </source>
</reference>
<organism evidence="2 3">
    <name type="scientific">Luteolibacter yonseiensis</name>
    <dbReference type="NCBI Taxonomy" id="1144680"/>
    <lineage>
        <taxon>Bacteria</taxon>
        <taxon>Pseudomonadati</taxon>
        <taxon>Verrucomicrobiota</taxon>
        <taxon>Verrucomicrobiia</taxon>
        <taxon>Verrucomicrobiales</taxon>
        <taxon>Verrucomicrobiaceae</taxon>
        <taxon>Luteolibacter</taxon>
    </lineage>
</organism>
<name>A0A934V991_9BACT</name>
<gene>
    <name evidence="2" type="ORF">JIN84_20815</name>
</gene>
<dbReference type="InterPro" id="IPR053830">
    <property type="entry name" value="DUF6922"/>
</dbReference>
<evidence type="ECO:0000259" key="1">
    <source>
        <dbReference type="Pfam" id="PF21956"/>
    </source>
</evidence>
<feature type="domain" description="DUF6922" evidence="1">
    <location>
        <begin position="4"/>
        <end position="53"/>
    </location>
</feature>
<protein>
    <recommendedName>
        <fullName evidence="1">DUF6922 domain-containing protein</fullName>
    </recommendedName>
</protein>
<evidence type="ECO:0000313" key="2">
    <source>
        <dbReference type="EMBL" id="MBK1818077.1"/>
    </source>
</evidence>
<accession>A0A934V991</accession>
<comment type="caution">
    <text evidence="2">The sequence shown here is derived from an EMBL/GenBank/DDBJ whole genome shotgun (WGS) entry which is preliminary data.</text>
</comment>
<dbReference type="AlphaFoldDB" id="A0A934V991"/>
<sequence>MTSLSDHLFWDVDRSSIDPEQHAAWLVKRVLEYGRWADWQLLVSHYGKPRLAELATGLRSLQPRAFAFCCAWFDLPSSSFRCSTSTPFP</sequence>
<keyword evidence="3" id="KW-1185">Reference proteome</keyword>
<proteinExistence type="predicted"/>
<dbReference type="Pfam" id="PF21956">
    <property type="entry name" value="DUF6922"/>
    <property type="match status" value="1"/>
</dbReference>
<evidence type="ECO:0000313" key="3">
    <source>
        <dbReference type="Proteomes" id="UP000600139"/>
    </source>
</evidence>
<dbReference type="RefSeq" id="WP_200353032.1">
    <property type="nucleotide sequence ID" value="NZ_BAABHZ010000002.1"/>
</dbReference>
<dbReference type="EMBL" id="JAENIK010000013">
    <property type="protein sequence ID" value="MBK1818077.1"/>
    <property type="molecule type" value="Genomic_DNA"/>
</dbReference>